<dbReference type="EMBL" id="GL349437">
    <property type="protein sequence ID" value="KNC53710.1"/>
    <property type="molecule type" value="Genomic_DNA"/>
</dbReference>
<keyword evidence="3 5" id="KW-1133">Transmembrane helix</keyword>
<dbReference type="eggNOG" id="ENOG502QPKQ">
    <property type="taxonomic scope" value="Eukaryota"/>
</dbReference>
<evidence type="ECO:0000313" key="7">
    <source>
        <dbReference type="Proteomes" id="UP000054408"/>
    </source>
</evidence>
<evidence type="ECO:0000256" key="5">
    <source>
        <dbReference type="SAM" id="Phobius"/>
    </source>
</evidence>
<comment type="subcellular location">
    <subcellularLocation>
        <location evidence="1">Membrane</location>
        <topology evidence="1">Multi-pass membrane protein</topology>
    </subcellularLocation>
</comment>
<keyword evidence="4 5" id="KW-0472">Membrane</keyword>
<organism evidence="6 7">
    <name type="scientific">Thecamonas trahens ATCC 50062</name>
    <dbReference type="NCBI Taxonomy" id="461836"/>
    <lineage>
        <taxon>Eukaryota</taxon>
        <taxon>Apusozoa</taxon>
        <taxon>Apusomonadida</taxon>
        <taxon>Apusomonadidae</taxon>
        <taxon>Thecamonas</taxon>
    </lineage>
</organism>
<dbReference type="GO" id="GO:0016020">
    <property type="term" value="C:membrane"/>
    <property type="evidence" value="ECO:0007669"/>
    <property type="project" value="UniProtKB-SubCell"/>
</dbReference>
<gene>
    <name evidence="6" type="ORF">AMSG_01421</name>
</gene>
<feature type="transmembrane region" description="Helical" evidence="5">
    <location>
        <begin position="440"/>
        <end position="460"/>
    </location>
</feature>
<dbReference type="PANTHER" id="PTHR31652:SF0">
    <property type="entry name" value="LIMR FAMILY PROTEIN DDB_G0283707-RELATED"/>
    <property type="match status" value="1"/>
</dbReference>
<feature type="transmembrane region" description="Helical" evidence="5">
    <location>
        <begin position="296"/>
        <end position="323"/>
    </location>
</feature>
<feature type="transmembrane region" description="Helical" evidence="5">
    <location>
        <begin position="6"/>
        <end position="26"/>
    </location>
</feature>
<dbReference type="OrthoDB" id="73273at2759"/>
<proteinExistence type="predicted"/>
<dbReference type="Pfam" id="PF04791">
    <property type="entry name" value="LMBR1"/>
    <property type="match status" value="2"/>
</dbReference>
<keyword evidence="7" id="KW-1185">Reference proteome</keyword>
<feature type="transmembrane region" description="Helical" evidence="5">
    <location>
        <begin position="78"/>
        <end position="101"/>
    </location>
</feature>
<feature type="transmembrane region" description="Helical" evidence="5">
    <location>
        <begin position="38"/>
        <end position="58"/>
    </location>
</feature>
<feature type="transmembrane region" description="Helical" evidence="5">
    <location>
        <begin position="113"/>
        <end position="138"/>
    </location>
</feature>
<name>A0A0L0DN76_THETB</name>
<dbReference type="AlphaFoldDB" id="A0A0L0DN76"/>
<evidence type="ECO:0000256" key="3">
    <source>
        <dbReference type="ARBA" id="ARBA00022989"/>
    </source>
</evidence>
<dbReference type="GeneID" id="25561171"/>
<dbReference type="STRING" id="461836.A0A0L0DN76"/>
<feature type="transmembrane region" description="Helical" evidence="5">
    <location>
        <begin position="179"/>
        <end position="211"/>
    </location>
</feature>
<sequence>MVAWPLILIIIAMLAGLLVVCTYMLAHYHHPDDANTAWFPKAVVVLGFSAAALSVLLLPLDVANRNSGSTLDMLLFVYIVYPLVAFLALVVIPFAMFYYEAEEAENNSKSKQLYSALCYTFWTVIVFAGIVGILYGLIGKAEIPVQALTARLQPGDAPLNTPCSGCTSTKVDLVIHVSLLVYLVGALSFVGIVLFVCFGGVGMIALPVDLVRDFVDRPRRIPLDVLAHRKVEIGVQASRLLAEGEELARRTREKGGKRNRKDRKAYAKFEKKVYLLEKNFKKNVVAHSRANTRHPWWYVFDLVLGIFCGLASFLWVLHIILYMMVDPPASPFLNDMFIDLDKAFPLFGTSAYALFTLFLLWAVIKGNVKVGLRIAWFTIHPMIPGETLMSSLLFNAALILLSSLAVTQFTAAAFFSYARLTAVSSVFAVQISHLRGIKHVINNTKFFLVIMIGLTFLYYACCGTKRKLKKDDDDDD</sequence>
<evidence type="ECO:0000256" key="4">
    <source>
        <dbReference type="ARBA" id="ARBA00023136"/>
    </source>
</evidence>
<evidence type="ECO:0000256" key="2">
    <source>
        <dbReference type="ARBA" id="ARBA00022692"/>
    </source>
</evidence>
<feature type="transmembrane region" description="Helical" evidence="5">
    <location>
        <begin position="343"/>
        <end position="364"/>
    </location>
</feature>
<accession>A0A0L0DN76</accession>
<dbReference type="RefSeq" id="XP_013762024.1">
    <property type="nucleotide sequence ID" value="XM_013906570.1"/>
</dbReference>
<dbReference type="InterPro" id="IPR006876">
    <property type="entry name" value="LMBR1-like_membr_prot"/>
</dbReference>
<keyword evidence="2 5" id="KW-0812">Transmembrane</keyword>
<dbReference type="OMA" id="YAYCAMY"/>
<dbReference type="Proteomes" id="UP000054408">
    <property type="component" value="Unassembled WGS sequence"/>
</dbReference>
<reference evidence="6 7" key="1">
    <citation type="submission" date="2010-05" db="EMBL/GenBank/DDBJ databases">
        <title>The Genome Sequence of Thecamonas trahens ATCC 50062.</title>
        <authorList>
            <consortium name="The Broad Institute Genome Sequencing Platform"/>
            <person name="Russ C."/>
            <person name="Cuomo C."/>
            <person name="Shea T."/>
            <person name="Young S.K."/>
            <person name="Zeng Q."/>
            <person name="Koehrsen M."/>
            <person name="Haas B."/>
            <person name="Borodovsky M."/>
            <person name="Guigo R."/>
            <person name="Alvarado L."/>
            <person name="Berlin A."/>
            <person name="Bochicchio J."/>
            <person name="Borenstein D."/>
            <person name="Chapman S."/>
            <person name="Chen Z."/>
            <person name="Freedman E."/>
            <person name="Gellesch M."/>
            <person name="Goldberg J."/>
            <person name="Griggs A."/>
            <person name="Gujja S."/>
            <person name="Heilman E."/>
            <person name="Heiman D."/>
            <person name="Hepburn T."/>
            <person name="Howarth C."/>
            <person name="Jen D."/>
            <person name="Larson L."/>
            <person name="Mehta T."/>
            <person name="Park D."/>
            <person name="Pearson M."/>
            <person name="Roberts A."/>
            <person name="Saif S."/>
            <person name="Shenoy N."/>
            <person name="Sisk P."/>
            <person name="Stolte C."/>
            <person name="Sykes S."/>
            <person name="Thomson T."/>
            <person name="Walk T."/>
            <person name="White J."/>
            <person name="Yandava C."/>
            <person name="Burger G."/>
            <person name="Gray M.W."/>
            <person name="Holland P.W.H."/>
            <person name="King N."/>
            <person name="Lang F.B.F."/>
            <person name="Roger A.J."/>
            <person name="Ruiz-Trillo I."/>
            <person name="Lander E."/>
            <person name="Nusbaum C."/>
        </authorList>
    </citation>
    <scope>NUCLEOTIDE SEQUENCE [LARGE SCALE GENOMIC DNA]</scope>
    <source>
        <strain evidence="6 7">ATCC 50062</strain>
    </source>
</reference>
<evidence type="ECO:0000313" key="6">
    <source>
        <dbReference type="EMBL" id="KNC53710.1"/>
    </source>
</evidence>
<dbReference type="PANTHER" id="PTHR31652">
    <property type="entry name" value="LIMR FAMILY PROTEIN DDB_G0283707-RELATED"/>
    <property type="match status" value="1"/>
</dbReference>
<evidence type="ECO:0000256" key="1">
    <source>
        <dbReference type="ARBA" id="ARBA00004141"/>
    </source>
</evidence>
<feature type="transmembrane region" description="Helical" evidence="5">
    <location>
        <begin position="392"/>
        <end position="420"/>
    </location>
</feature>
<protein>
    <submittedName>
        <fullName evidence="6">LIMR family protein</fullName>
    </submittedName>
</protein>